<protein>
    <submittedName>
        <fullName evidence="2">DUF4381 domain-containing protein</fullName>
    </submittedName>
</protein>
<proteinExistence type="predicted"/>
<keyword evidence="3" id="KW-1185">Reference proteome</keyword>
<keyword evidence="1" id="KW-0812">Transmembrane</keyword>
<evidence type="ECO:0000313" key="3">
    <source>
        <dbReference type="Proteomes" id="UP001059934"/>
    </source>
</evidence>
<dbReference type="Proteomes" id="UP001059934">
    <property type="component" value="Chromosome"/>
</dbReference>
<dbReference type="Pfam" id="PF14316">
    <property type="entry name" value="DUF4381"/>
    <property type="match status" value="1"/>
</dbReference>
<feature type="transmembrane region" description="Helical" evidence="1">
    <location>
        <begin position="36"/>
        <end position="55"/>
    </location>
</feature>
<evidence type="ECO:0000313" key="2">
    <source>
        <dbReference type="EMBL" id="UVW36287.1"/>
    </source>
</evidence>
<evidence type="ECO:0000256" key="1">
    <source>
        <dbReference type="SAM" id="Phobius"/>
    </source>
</evidence>
<name>A0ABY5TR81_9GAMM</name>
<gene>
    <name evidence="2" type="ORF">NYF23_06685</name>
</gene>
<sequence>MANSSNTQASAANPLDQLRDIHLPEAISWWPPAPGWWILALAGSALTVWLLRWLYRRYNAKHYRRQALAQLRKLQAGSDSQEQLRALFILLKQTANCAYPNRQPSTMAIEPFVEFLHFSCDKPVFSQPTSELQTLLYARQTSDQSQDLDALFNDARVWIQNHMAEDKLELGMPC</sequence>
<keyword evidence="1" id="KW-1133">Transmembrane helix</keyword>
<accession>A0ABY5TR81</accession>
<dbReference type="EMBL" id="CP103416">
    <property type="protein sequence ID" value="UVW36287.1"/>
    <property type="molecule type" value="Genomic_DNA"/>
</dbReference>
<dbReference type="InterPro" id="IPR025489">
    <property type="entry name" value="DUF4381"/>
</dbReference>
<reference evidence="2" key="1">
    <citation type="submission" date="2022-08" db="EMBL/GenBank/DDBJ databases">
        <title>Catabolic pathway analysis in culturable SAR92 clade bacteria reveals their overlooked roles in DMSP degradation in coastal seas.</title>
        <authorList>
            <person name="He X."/>
            <person name="Zhang X."/>
            <person name="Zhang Y."/>
        </authorList>
    </citation>
    <scope>NUCLEOTIDE SEQUENCE</scope>
    <source>
        <strain evidence="2">H455</strain>
    </source>
</reference>
<organism evidence="2 3">
    <name type="scientific">SAR92 clade bacterium H455</name>
    <dbReference type="NCBI Taxonomy" id="2974818"/>
    <lineage>
        <taxon>Bacteria</taxon>
        <taxon>Pseudomonadati</taxon>
        <taxon>Pseudomonadota</taxon>
        <taxon>Gammaproteobacteria</taxon>
        <taxon>Cellvibrionales</taxon>
        <taxon>Porticoccaceae</taxon>
        <taxon>SAR92 clade</taxon>
    </lineage>
</organism>
<keyword evidence="1" id="KW-0472">Membrane</keyword>